<dbReference type="AlphaFoldDB" id="A0AAN8TQ08"/>
<feature type="transmembrane region" description="Helical" evidence="1">
    <location>
        <begin position="81"/>
        <end position="100"/>
    </location>
</feature>
<evidence type="ECO:0000313" key="2">
    <source>
        <dbReference type="EMBL" id="KAK6791669.1"/>
    </source>
</evidence>
<sequence>MDSNSSIPNFPSLRSEQICSWLIPCFVVFMSTLFQVFITYKVLKKELQKNWIKILNEIIFLFNIAMTTGVAMRGQFPHTQLVLKINCCLTVFSAMLNAIYRNIDCFYSIKNKMPSFPTRGIGFFRILIKISLFYTALSVAQVIELVSACLQFKFRVLQMFVRFKCRTDGNSFLPHWFITNDFSIIPIILSTASLGARVYVYKNKVNSIDILVLGDTDVAPQPQSSLVSGMKNLDINLLTVLNISFLSLF</sequence>
<accession>A0AAN8TQ08</accession>
<feature type="transmembrane region" description="Helical" evidence="1">
    <location>
        <begin position="20"/>
        <end position="43"/>
    </location>
</feature>
<keyword evidence="3" id="KW-1185">Reference proteome</keyword>
<comment type="caution">
    <text evidence="2">The sequence shown here is derived from an EMBL/GenBank/DDBJ whole genome shotgun (WGS) entry which is preliminary data.</text>
</comment>
<feature type="transmembrane region" description="Helical" evidence="1">
    <location>
        <begin position="55"/>
        <end position="75"/>
    </location>
</feature>
<proteinExistence type="predicted"/>
<dbReference type="EMBL" id="JBANQN010000004">
    <property type="protein sequence ID" value="KAK6791669.1"/>
    <property type="molecule type" value="Genomic_DNA"/>
</dbReference>
<dbReference type="Proteomes" id="UP001371456">
    <property type="component" value="Unassembled WGS sequence"/>
</dbReference>
<gene>
    <name evidence="2" type="ORF">RDI58_010750</name>
</gene>
<feature type="transmembrane region" description="Helical" evidence="1">
    <location>
        <begin position="182"/>
        <end position="200"/>
    </location>
</feature>
<protein>
    <submittedName>
        <fullName evidence="2">Uncharacterized protein</fullName>
    </submittedName>
</protein>
<evidence type="ECO:0000256" key="1">
    <source>
        <dbReference type="SAM" id="Phobius"/>
    </source>
</evidence>
<organism evidence="2 3">
    <name type="scientific">Solanum bulbocastanum</name>
    <name type="common">Wild potato</name>
    <dbReference type="NCBI Taxonomy" id="147425"/>
    <lineage>
        <taxon>Eukaryota</taxon>
        <taxon>Viridiplantae</taxon>
        <taxon>Streptophyta</taxon>
        <taxon>Embryophyta</taxon>
        <taxon>Tracheophyta</taxon>
        <taxon>Spermatophyta</taxon>
        <taxon>Magnoliopsida</taxon>
        <taxon>eudicotyledons</taxon>
        <taxon>Gunneridae</taxon>
        <taxon>Pentapetalae</taxon>
        <taxon>asterids</taxon>
        <taxon>lamiids</taxon>
        <taxon>Solanales</taxon>
        <taxon>Solanaceae</taxon>
        <taxon>Solanoideae</taxon>
        <taxon>Solaneae</taxon>
        <taxon>Solanum</taxon>
    </lineage>
</organism>
<reference evidence="2 3" key="1">
    <citation type="submission" date="2024-02" db="EMBL/GenBank/DDBJ databases">
        <title>de novo genome assembly of Solanum bulbocastanum strain 11H21.</title>
        <authorList>
            <person name="Hosaka A.J."/>
        </authorList>
    </citation>
    <scope>NUCLEOTIDE SEQUENCE [LARGE SCALE GENOMIC DNA]</scope>
    <source>
        <tissue evidence="2">Young leaves</tissue>
    </source>
</reference>
<keyword evidence="1" id="KW-0472">Membrane</keyword>
<evidence type="ECO:0000313" key="3">
    <source>
        <dbReference type="Proteomes" id="UP001371456"/>
    </source>
</evidence>
<keyword evidence="1" id="KW-0812">Transmembrane</keyword>
<feature type="transmembrane region" description="Helical" evidence="1">
    <location>
        <begin position="121"/>
        <end position="143"/>
    </location>
</feature>
<name>A0AAN8TQ08_SOLBU</name>
<keyword evidence="1" id="KW-1133">Transmembrane helix</keyword>